<evidence type="ECO:0000256" key="1">
    <source>
        <dbReference type="SAM" id="Phobius"/>
    </source>
</evidence>
<dbReference type="InterPro" id="IPR019430">
    <property type="entry name" value="7TM_GPCR_serpentine_rcpt_Srx"/>
</dbReference>
<sequence length="298" mass="34120">MFLYSHNVLAGIILTIVGCSGLIFNSFILYKIMFESVFGRTFGYIWSSRGVAHMGESLVFCCIIGPLTLIDPEKFDSVFVQRLVHSIYFFCSSVVFFNFLTAVNRMIMVYKPLMYSSIFARSRTIAYTGICWLLGLLLATPNVIDPCQQTPLNSDLSYYIRIDNCSLLVHFLDILFLPIALFSTIIVDVVALLKLYRLPRVRRSVSNPVNVEASRRTEMQLCYMILVECISSLLMFLSLRLGFLVHQEFVQFLLTTFAWGVYSSVDALIVIIFSVDMHTIRRRKVRPRTNTISSVVHF</sequence>
<dbReference type="Pfam" id="PF10328">
    <property type="entry name" value="7TM_GPCR_Srx"/>
    <property type="match status" value="1"/>
</dbReference>
<keyword evidence="1" id="KW-0472">Membrane</keyword>
<comment type="caution">
    <text evidence="3">The sequence shown here is derived from an EMBL/GenBank/DDBJ whole genome shotgun (WGS) entry which is preliminary data.</text>
</comment>
<dbReference type="EMBL" id="JAUCMV010000003">
    <property type="protein sequence ID" value="KAK0414143.1"/>
    <property type="molecule type" value="Genomic_DNA"/>
</dbReference>
<feature type="transmembrane region" description="Helical" evidence="1">
    <location>
        <begin position="82"/>
        <end position="103"/>
    </location>
</feature>
<keyword evidence="1" id="KW-1133">Transmembrane helix</keyword>
<dbReference type="SUPFAM" id="SSF81321">
    <property type="entry name" value="Family A G protein-coupled receptor-like"/>
    <property type="match status" value="1"/>
</dbReference>
<dbReference type="AlphaFoldDB" id="A0AA39HXU9"/>
<name>A0AA39HXU9_9BILA</name>
<feature type="transmembrane region" description="Helical" evidence="1">
    <location>
        <begin position="6"/>
        <end position="30"/>
    </location>
</feature>
<evidence type="ECO:0000313" key="4">
    <source>
        <dbReference type="Proteomes" id="UP001175271"/>
    </source>
</evidence>
<dbReference type="Proteomes" id="UP001175271">
    <property type="component" value="Unassembled WGS sequence"/>
</dbReference>
<reference evidence="3" key="1">
    <citation type="submission" date="2023-06" db="EMBL/GenBank/DDBJ databases">
        <title>Genomic analysis of the entomopathogenic nematode Steinernema hermaphroditum.</title>
        <authorList>
            <person name="Schwarz E.M."/>
            <person name="Heppert J.K."/>
            <person name="Baniya A."/>
            <person name="Schwartz H.T."/>
            <person name="Tan C.-H."/>
            <person name="Antoshechkin I."/>
            <person name="Sternberg P.W."/>
            <person name="Goodrich-Blair H."/>
            <person name="Dillman A.R."/>
        </authorList>
    </citation>
    <scope>NUCLEOTIDE SEQUENCE</scope>
    <source>
        <strain evidence="3">PS9179</strain>
        <tissue evidence="3">Whole animal</tissue>
    </source>
</reference>
<feature type="transmembrane region" description="Helical" evidence="1">
    <location>
        <begin position="221"/>
        <end position="243"/>
    </location>
</feature>
<dbReference type="PANTHER" id="PTHR23017">
    <property type="entry name" value="SERPENTINE RECEPTOR, CLASS X"/>
    <property type="match status" value="1"/>
</dbReference>
<feature type="transmembrane region" description="Helical" evidence="1">
    <location>
        <begin position="249"/>
        <end position="275"/>
    </location>
</feature>
<feature type="transmembrane region" description="Helical" evidence="1">
    <location>
        <begin position="51"/>
        <end position="70"/>
    </location>
</feature>
<gene>
    <name evidence="3" type="ORF">QR680_007166</name>
</gene>
<evidence type="ECO:0000259" key="2">
    <source>
        <dbReference type="Pfam" id="PF10328"/>
    </source>
</evidence>
<proteinExistence type="predicted"/>
<feature type="transmembrane region" description="Helical" evidence="1">
    <location>
        <begin position="174"/>
        <end position="196"/>
    </location>
</feature>
<protein>
    <recommendedName>
        <fullName evidence="2">7TM GPCR serpentine receptor class x (Srx) domain-containing protein</fullName>
    </recommendedName>
</protein>
<feature type="domain" description="7TM GPCR serpentine receptor class x (Srx)" evidence="2">
    <location>
        <begin position="17"/>
        <end position="273"/>
    </location>
</feature>
<keyword evidence="1" id="KW-0812">Transmembrane</keyword>
<organism evidence="3 4">
    <name type="scientific">Steinernema hermaphroditum</name>
    <dbReference type="NCBI Taxonomy" id="289476"/>
    <lineage>
        <taxon>Eukaryota</taxon>
        <taxon>Metazoa</taxon>
        <taxon>Ecdysozoa</taxon>
        <taxon>Nematoda</taxon>
        <taxon>Chromadorea</taxon>
        <taxon>Rhabditida</taxon>
        <taxon>Tylenchina</taxon>
        <taxon>Panagrolaimomorpha</taxon>
        <taxon>Strongyloidoidea</taxon>
        <taxon>Steinernematidae</taxon>
        <taxon>Steinernema</taxon>
    </lineage>
</organism>
<accession>A0AA39HXU9</accession>
<evidence type="ECO:0000313" key="3">
    <source>
        <dbReference type="EMBL" id="KAK0414143.1"/>
    </source>
</evidence>
<dbReference type="Gene3D" id="1.20.1070.10">
    <property type="entry name" value="Rhodopsin 7-helix transmembrane proteins"/>
    <property type="match status" value="1"/>
</dbReference>
<dbReference type="PANTHER" id="PTHR23017:SF3">
    <property type="entry name" value="G-PROTEIN COUPLED RECEPTORS FAMILY 1 PROFILE DOMAIN-CONTAINING PROTEIN"/>
    <property type="match status" value="1"/>
</dbReference>
<keyword evidence="4" id="KW-1185">Reference proteome</keyword>
<feature type="transmembrane region" description="Helical" evidence="1">
    <location>
        <begin position="124"/>
        <end position="144"/>
    </location>
</feature>